<protein>
    <submittedName>
        <fullName evidence="2">Uncharacterized protein</fullName>
    </submittedName>
</protein>
<proteinExistence type="predicted"/>
<evidence type="ECO:0000313" key="2">
    <source>
        <dbReference type="EMBL" id="CAI9737250.1"/>
    </source>
</evidence>
<sequence>MKRRVRTLHPGYLVGTKGHSVLRKKTYAVARKPSLDVEDIVVQRMPISRKTVVEYSYPESVYDHRASAYSNAVVDDCYDLHHHSKGRDHHLLKKMNNALLSTQPIKSPKAIVATRRVTRNSAKADLLPAYNEVDLLKNPAYYVSPLPLLRYVPGYHRRFVLPPKPKRYAILSNWGDSFDDEDLYFPPSKLRYHHPTGIDRYAMHHHPLHYYYLRHHLPEWRHYGNRRFYDYAPRRYYRRSYPTHYMALKALLVGDDKLAEPGHPRRTRRHYYPERPVHRDLQESLASMGIPDTSGLRASRPPGPSAVPSHSWKAIRDVEGYTKPHMSWEYRLDADAGAEHQIPKGTVPYVHVRDQVRGVQDKMDRHRQLLDRYYDRPAMDVLDTHTSGLGHSGARTQTDDSAGAEMLGKVSPLRKKIRKVICKSRRDPSYYDD</sequence>
<feature type="compositionally biased region" description="Polar residues" evidence="1">
    <location>
        <begin position="386"/>
        <end position="400"/>
    </location>
</feature>
<evidence type="ECO:0000313" key="3">
    <source>
        <dbReference type="Proteomes" id="UP001162480"/>
    </source>
</evidence>
<name>A0AA36BMU0_OCTVU</name>
<organism evidence="2 3">
    <name type="scientific">Octopus vulgaris</name>
    <name type="common">Common octopus</name>
    <dbReference type="NCBI Taxonomy" id="6645"/>
    <lineage>
        <taxon>Eukaryota</taxon>
        <taxon>Metazoa</taxon>
        <taxon>Spiralia</taxon>
        <taxon>Lophotrochozoa</taxon>
        <taxon>Mollusca</taxon>
        <taxon>Cephalopoda</taxon>
        <taxon>Coleoidea</taxon>
        <taxon>Octopodiformes</taxon>
        <taxon>Octopoda</taxon>
        <taxon>Incirrata</taxon>
        <taxon>Octopodidae</taxon>
        <taxon>Octopus</taxon>
    </lineage>
</organism>
<dbReference type="Proteomes" id="UP001162480">
    <property type="component" value="Chromosome 20"/>
</dbReference>
<feature type="region of interest" description="Disordered" evidence="1">
    <location>
        <begin position="386"/>
        <end position="405"/>
    </location>
</feature>
<gene>
    <name evidence="2" type="ORF">OCTVUL_1B030766</name>
</gene>
<accession>A0AA36BMU0</accession>
<evidence type="ECO:0000256" key="1">
    <source>
        <dbReference type="SAM" id="MobiDB-lite"/>
    </source>
</evidence>
<reference evidence="2" key="1">
    <citation type="submission" date="2023-08" db="EMBL/GenBank/DDBJ databases">
        <authorList>
            <person name="Alioto T."/>
            <person name="Alioto T."/>
            <person name="Gomez Garrido J."/>
        </authorList>
    </citation>
    <scope>NUCLEOTIDE SEQUENCE</scope>
</reference>
<dbReference type="AlphaFoldDB" id="A0AA36BMU0"/>
<dbReference type="EMBL" id="OX597833">
    <property type="protein sequence ID" value="CAI9737250.1"/>
    <property type="molecule type" value="Genomic_DNA"/>
</dbReference>
<keyword evidence="3" id="KW-1185">Reference proteome</keyword>